<evidence type="ECO:0000256" key="5">
    <source>
        <dbReference type="SAM" id="Phobius"/>
    </source>
</evidence>
<dbReference type="Pfam" id="PF01564">
    <property type="entry name" value="Spermine_synth"/>
    <property type="match status" value="1"/>
</dbReference>
<dbReference type="CDD" id="cd02440">
    <property type="entry name" value="AdoMet_MTases"/>
    <property type="match status" value="1"/>
</dbReference>
<feature type="transmembrane region" description="Helical" evidence="5">
    <location>
        <begin position="158"/>
        <end position="177"/>
    </location>
</feature>
<feature type="transmembrane region" description="Helical" evidence="5">
    <location>
        <begin position="67"/>
        <end position="84"/>
    </location>
</feature>
<evidence type="ECO:0000256" key="1">
    <source>
        <dbReference type="ARBA" id="ARBA00007867"/>
    </source>
</evidence>
<feature type="transmembrane region" description="Helical" evidence="5">
    <location>
        <begin position="735"/>
        <end position="757"/>
    </location>
</feature>
<evidence type="ECO:0000313" key="7">
    <source>
        <dbReference type="EMBL" id="MBP3959749.1"/>
    </source>
</evidence>
<dbReference type="PROSITE" id="PS51006">
    <property type="entry name" value="PABS_2"/>
    <property type="match status" value="1"/>
</dbReference>
<dbReference type="PANTHER" id="PTHR43317:SF1">
    <property type="entry name" value="THERMOSPERMINE SYNTHASE ACAULIS5"/>
    <property type="match status" value="1"/>
</dbReference>
<reference evidence="7 8" key="1">
    <citation type="submission" date="2021-04" db="EMBL/GenBank/DDBJ databases">
        <authorList>
            <person name="Ivanova A."/>
        </authorList>
    </citation>
    <scope>NUCLEOTIDE SEQUENCE [LARGE SCALE GENOMIC DNA]</scope>
    <source>
        <strain evidence="7 8">G18</strain>
    </source>
</reference>
<keyword evidence="2 4" id="KW-0808">Transferase</keyword>
<feature type="transmembrane region" description="Helical" evidence="5">
    <location>
        <begin position="710"/>
        <end position="729"/>
    </location>
</feature>
<protein>
    <recommendedName>
        <fullName evidence="6">PABS domain-containing protein</fullName>
    </recommendedName>
</protein>
<feature type="transmembrane region" description="Helical" evidence="5">
    <location>
        <begin position="792"/>
        <end position="811"/>
    </location>
</feature>
<keyword evidence="8" id="KW-1185">Reference proteome</keyword>
<feature type="transmembrane region" description="Helical" evidence="5">
    <location>
        <begin position="7"/>
        <end position="27"/>
    </location>
</feature>
<evidence type="ECO:0000256" key="4">
    <source>
        <dbReference type="PROSITE-ProRule" id="PRU00354"/>
    </source>
</evidence>
<dbReference type="SUPFAM" id="SSF53335">
    <property type="entry name" value="S-adenosyl-L-methionine-dependent methyltransferases"/>
    <property type="match status" value="1"/>
</dbReference>
<comment type="caution">
    <text evidence="7">The sequence shown here is derived from an EMBL/GenBank/DDBJ whole genome shotgun (WGS) entry which is preliminary data.</text>
</comment>
<dbReference type="Gene3D" id="3.40.50.150">
    <property type="entry name" value="Vaccinia Virus protein VP39"/>
    <property type="match status" value="1"/>
</dbReference>
<comment type="caution">
    <text evidence="4">Lacks conserved residue(s) required for the propagation of feature annotation.</text>
</comment>
<keyword evidence="5" id="KW-0472">Membrane</keyword>
<dbReference type="PANTHER" id="PTHR43317">
    <property type="entry name" value="THERMOSPERMINE SYNTHASE ACAULIS5"/>
    <property type="match status" value="1"/>
</dbReference>
<keyword evidence="5" id="KW-1133">Transmembrane helix</keyword>
<feature type="transmembrane region" description="Helical" evidence="5">
    <location>
        <begin position="652"/>
        <end position="672"/>
    </location>
</feature>
<comment type="similarity">
    <text evidence="1">Belongs to the spermidine/spermine synthase family.</text>
</comment>
<dbReference type="EMBL" id="JAGKQQ010000001">
    <property type="protein sequence ID" value="MBP3959749.1"/>
    <property type="molecule type" value="Genomic_DNA"/>
</dbReference>
<gene>
    <name evidence="7" type="ORF">J8F10_31265</name>
</gene>
<dbReference type="RefSeq" id="WP_210660508.1">
    <property type="nucleotide sequence ID" value="NZ_JAGKQQ010000001.1"/>
</dbReference>
<evidence type="ECO:0000256" key="2">
    <source>
        <dbReference type="ARBA" id="ARBA00022679"/>
    </source>
</evidence>
<feature type="transmembrane region" description="Helical" evidence="5">
    <location>
        <begin position="220"/>
        <end position="242"/>
    </location>
</feature>
<evidence type="ECO:0000313" key="8">
    <source>
        <dbReference type="Proteomes" id="UP000676565"/>
    </source>
</evidence>
<feature type="transmembrane region" description="Helical" evidence="5">
    <location>
        <begin position="33"/>
        <end position="55"/>
    </location>
</feature>
<sequence>MRDRPAFDLFLISWLVLFLELACIRWFPSHVLFLTFFVNLVLLACFVGMSVGCLVSRRPNNFIRHTPYWLLLGTGLGLVANVNSDYLQAVFAVGNPAKPDVVYFGTEAPAVSRNPLPFTVPMELVGALFFVIIAGIMVGPGQEMGRAFNRVTNRTTAYSANLLGSLVGIGTFALSSVLRLPPIVWFGLAGAVLALWLLRKTPAPDGAAPGAAPTPAAPTIPLACLVTAVVLTFATSGFLPIFNRDTIWSEYYRIDSLRPTADAPNHTINTNLISQQLMEPRKDPPIAAVAYALPYLFQRDLKTPEGAPAWKPFQRVLIIGAGNGNDVARALLWAAPDAQIDAVEIDPVIQQLGAQYHPDQPFQDPRVKVYINDGRNFLRDAKPETYDLVVFALIDSLVLQSGYSNLRLESYLFTLESFQDVRRVLKPTGVYTVYNFFRHPWIAVRIREQLRTAFGGVDPVAVTTPPTGAIRFTDPLDPGMCTGLFAGSAEVLAPLKRAFEPRAGKPVKYWYPWYTGVPKDAASRFDTEPPAEPPPAPQRPAWRARFHADANGIEGDEPVIDPVTGKVAREDVAPMWLGLVPAQIEESTGALRPATDDWPFLYTREARVPNQTWTSIALTLFLSLGLWIAFGGPKALGAGTAARPDYPAMLRAFFLGAGFMLVETKAVVEMALLFGGTWMVNTAVFAAILVMSLAGNLFAGKVNPKRLEPYYLGLFATLGIGLAVSPSAFLGTAPAVQVIGACALVFAPIAFAGVIFATSFKRTTQPDRVFGANVAGALVGGLAENSSVVLGFRLLLCVAVGFYLLSAAFGSRNLPDGAADRGV</sequence>
<feature type="transmembrane region" description="Helical" evidence="5">
    <location>
        <begin position="678"/>
        <end position="698"/>
    </location>
</feature>
<feature type="transmembrane region" description="Helical" evidence="5">
    <location>
        <begin position="118"/>
        <end position="138"/>
    </location>
</feature>
<feature type="domain" description="PABS" evidence="6">
    <location>
        <begin position="327"/>
        <end position="483"/>
    </location>
</feature>
<feature type="transmembrane region" description="Helical" evidence="5">
    <location>
        <begin position="613"/>
        <end position="631"/>
    </location>
</feature>
<organism evidence="7 8">
    <name type="scientific">Gemmata palustris</name>
    <dbReference type="NCBI Taxonomy" id="2822762"/>
    <lineage>
        <taxon>Bacteria</taxon>
        <taxon>Pseudomonadati</taxon>
        <taxon>Planctomycetota</taxon>
        <taxon>Planctomycetia</taxon>
        <taxon>Gemmatales</taxon>
        <taxon>Gemmataceae</taxon>
        <taxon>Gemmata</taxon>
    </lineage>
</organism>
<evidence type="ECO:0000259" key="6">
    <source>
        <dbReference type="PROSITE" id="PS51006"/>
    </source>
</evidence>
<accession>A0ABS5C1B5</accession>
<dbReference type="Proteomes" id="UP000676565">
    <property type="component" value="Unassembled WGS sequence"/>
</dbReference>
<keyword evidence="3 4" id="KW-0620">Polyamine biosynthesis</keyword>
<keyword evidence="5" id="KW-0812">Transmembrane</keyword>
<evidence type="ECO:0000256" key="3">
    <source>
        <dbReference type="ARBA" id="ARBA00023115"/>
    </source>
</evidence>
<proteinExistence type="inferred from homology"/>
<dbReference type="InterPro" id="IPR029063">
    <property type="entry name" value="SAM-dependent_MTases_sf"/>
</dbReference>
<name>A0ABS5C1B5_9BACT</name>
<dbReference type="InterPro" id="IPR030374">
    <property type="entry name" value="PABS"/>
</dbReference>